<feature type="compositionally biased region" description="Basic and acidic residues" evidence="13">
    <location>
        <begin position="68"/>
        <end position="80"/>
    </location>
</feature>
<dbReference type="GO" id="GO:0005789">
    <property type="term" value="C:endoplasmic reticulum membrane"/>
    <property type="evidence" value="ECO:0007669"/>
    <property type="project" value="UniProtKB-SubCell"/>
</dbReference>
<comment type="catalytic activity">
    <reaction evidence="11">
        <text>an alpha-D-Man-(1-&gt;2)-alpha-D-Man-(1-&gt;2)-alpha-D-Man-(1-&gt;3)-[alpha-D-Man-(1-&gt;2)-alpha-D-Man-(1-&gt;3)-alpha-D-Man-(1-&gt;6)]-beta-D-Man-(1-&gt;4)-beta-D-GlcNAc-(1-&gt;4)-alpha-D-GlcNAc-diphospho-di-trans,poly-cis-dolichol + a di-trans,poly-cis-dolichyl beta-D-mannosyl phosphate = an alpha-D-Man-(1-&gt;2)-alpha-D-Man-(1-&gt;2)-alpha-D-Man-(1-&gt;3)-[alpha-D-Man-(1-&gt;2)-alpha-D-Man-(1-&gt;3)-[alpha-D-Man-(1-&gt;6)]-alpha-D-Man-(1-&gt;6)]-beta-D-Man-(1-&gt;4)-beta-D-GlcNAc-(1-&gt;4)-alpha-D-GlcNAc-diphospho-di-trans,poly-cis-dolichol + a di-trans,poly-cis-dolichyl phosphate + H(+)</text>
        <dbReference type="Rhea" id="RHEA:29535"/>
        <dbReference type="Rhea" id="RHEA-COMP:19498"/>
        <dbReference type="Rhea" id="RHEA-COMP:19501"/>
        <dbReference type="Rhea" id="RHEA-COMP:19518"/>
        <dbReference type="Rhea" id="RHEA-COMP:19519"/>
        <dbReference type="ChEBI" id="CHEBI:15378"/>
        <dbReference type="ChEBI" id="CHEBI:57683"/>
        <dbReference type="ChEBI" id="CHEBI:58211"/>
        <dbReference type="ChEBI" id="CHEBI:132517"/>
        <dbReference type="ChEBI" id="CHEBI:132519"/>
        <dbReference type="EC" id="2.4.1.260"/>
    </reaction>
    <physiologicalReaction direction="left-to-right" evidence="11">
        <dbReference type="Rhea" id="RHEA:29536"/>
    </physiologicalReaction>
</comment>
<evidence type="ECO:0000256" key="11">
    <source>
        <dbReference type="ARBA" id="ARBA00048899"/>
    </source>
</evidence>
<sequence>MSKGNSSSYKPSKEQEDLVQELVDLTLKGREINADGELVYKDSKFKNGKEIKIEEIIDELDIISDDEQEKKEEEEKDSKQKRTYKKTSYDSAEEDEMAVPWYTVTPTSFLLILVALVHLYFSPYTKVEESFNIQAIHDILEYGVKDISSYDHIKFPGVVPRTFISSLIIAGILKPLIKFGIIENSYKGTGLAVQIGARAVVAVINIASIIFFKNCVQNKILKSLLSRVSISQKSVETKATISSVVEVDTESRIAPSSSLSYWVDVFLLGQFHLMYYCSRSLPNFIIAFAIANVAMGFLAMDKINVSVFLLSLGGVVFRMELGVMCIALILGRIFIEVVVTEEINFNQILKLQKGYAKLLKFSLLGAMIGGSVSFIIDSYFWGHKTIPELESFIFNIINKQSANWGVEPFHAYFTKYLMMFFLPPTVIILNYYGLQYSYNNFKLFLQLELTAIIHIAIMSLQPHKEWRFICYVLPIFTIIGANGCSFTLININYKDPFGMLIPILISCSPLASMTISAVFSFISSKNYPGGVALQQFNNYILSNADEYKDRNVVVHMDTLTCMTGATLFGEINLPDYHVTYDKTENPEQIVKDWANYDFLIGQYYEDLNDVQELNYTLVSKAPVYAGINIEHFMQVKDKYKLENLYSIIQHVVEDRSLALIEEILAGIFKYQNVIYVWKKE</sequence>
<feature type="transmembrane region" description="Helical" evidence="12">
    <location>
        <begin position="284"/>
        <end position="301"/>
    </location>
</feature>
<keyword evidence="4 12" id="KW-0328">Glycosyltransferase</keyword>
<keyword evidence="8 12" id="KW-1133">Transmembrane helix</keyword>
<protein>
    <recommendedName>
        <fullName evidence="12">Mannosyltransferase</fullName>
        <ecNumber evidence="12">2.4.1.-</ecNumber>
    </recommendedName>
</protein>
<organism evidence="14 15">
    <name type="scientific">Hanseniaspora valbyensis NRRL Y-1626</name>
    <dbReference type="NCBI Taxonomy" id="766949"/>
    <lineage>
        <taxon>Eukaryota</taxon>
        <taxon>Fungi</taxon>
        <taxon>Dikarya</taxon>
        <taxon>Ascomycota</taxon>
        <taxon>Saccharomycotina</taxon>
        <taxon>Saccharomycetes</taxon>
        <taxon>Saccharomycodales</taxon>
        <taxon>Saccharomycodaceae</taxon>
        <taxon>Hanseniaspora</taxon>
    </lineage>
</organism>
<feature type="transmembrane region" description="Helical" evidence="12">
    <location>
        <begin position="416"/>
        <end position="434"/>
    </location>
</feature>
<evidence type="ECO:0000313" key="15">
    <source>
        <dbReference type="Proteomes" id="UP000092321"/>
    </source>
</evidence>
<dbReference type="AlphaFoldDB" id="A0A1B7TAD5"/>
<dbReference type="PANTHER" id="PTHR22760:SF1">
    <property type="entry name" value="DOL-P-MAN:MAN(7)GLCNAC(2)-PP-DOL ALPHA-1,6-MANNOSYLTRANSFERASE"/>
    <property type="match status" value="1"/>
</dbReference>
<evidence type="ECO:0000256" key="6">
    <source>
        <dbReference type="ARBA" id="ARBA00022692"/>
    </source>
</evidence>
<evidence type="ECO:0000256" key="9">
    <source>
        <dbReference type="ARBA" id="ARBA00023136"/>
    </source>
</evidence>
<evidence type="ECO:0000256" key="5">
    <source>
        <dbReference type="ARBA" id="ARBA00022679"/>
    </source>
</evidence>
<evidence type="ECO:0000256" key="1">
    <source>
        <dbReference type="ARBA" id="ARBA00004477"/>
    </source>
</evidence>
<comment type="similarity">
    <text evidence="3 12">Belongs to the glycosyltransferase 22 family.</text>
</comment>
<evidence type="ECO:0000256" key="8">
    <source>
        <dbReference type="ARBA" id="ARBA00022989"/>
    </source>
</evidence>
<feature type="transmembrane region" description="Helical" evidence="12">
    <location>
        <begin position="99"/>
        <end position="121"/>
    </location>
</feature>
<dbReference type="InterPro" id="IPR005599">
    <property type="entry name" value="GPI_mannosylTrfase"/>
</dbReference>
<feature type="region of interest" description="Disordered" evidence="13">
    <location>
        <begin position="67"/>
        <end position="89"/>
    </location>
</feature>
<keyword evidence="9 12" id="KW-0472">Membrane</keyword>
<feature type="transmembrane region" description="Helical" evidence="12">
    <location>
        <begin position="321"/>
        <end position="340"/>
    </location>
</feature>
<comment type="function">
    <text evidence="10">Mannosyltransferase that operates in the biosynthetic pathway of dolichol-linked oligosaccharides, the glycan precursors employed in protein asparagine (N)-glycosylation. The assembly of dolichol-linked oligosaccharides begins on the cytosolic side of the endoplasmic reticulum membrane and finishes in its lumen. The sequential addition of sugars to dolichol pyrophosphate produces dolichol-linked oligosaccharides containing fourteen sugars, including two GlcNAcs, nine mannoses and three glucoses. Once assembled, the oligosaccharide is transferred from the lipid to nascent proteins by oligosaccharyltransferases. In the lumen of the endoplasmic reticulum, adds the eighth mannose residue in an alpha-1,6 linkage onto Man(7)GlcNAc(2)-PP-dolichol to produce Man(8)GlcNAc(2)-PP-dolichol.</text>
</comment>
<comment type="caution">
    <text evidence="14">The sequence shown here is derived from an EMBL/GenBank/DDBJ whole genome shotgun (WGS) entry which is preliminary data.</text>
</comment>
<evidence type="ECO:0000256" key="2">
    <source>
        <dbReference type="ARBA" id="ARBA00004922"/>
    </source>
</evidence>
<keyword evidence="5" id="KW-0808">Transferase</keyword>
<dbReference type="Pfam" id="PF03901">
    <property type="entry name" value="Glyco_transf_22"/>
    <property type="match status" value="1"/>
</dbReference>
<keyword evidence="7 12" id="KW-0256">Endoplasmic reticulum</keyword>
<feature type="transmembrane region" description="Helical" evidence="12">
    <location>
        <begin position="466"/>
        <end position="489"/>
    </location>
</feature>
<feature type="transmembrane region" description="Helical" evidence="12">
    <location>
        <begin position="361"/>
        <end position="381"/>
    </location>
</feature>
<keyword evidence="15" id="KW-1185">Reference proteome</keyword>
<dbReference type="UniPathway" id="UPA00378"/>
<dbReference type="EC" id="2.4.1.-" evidence="12"/>
<evidence type="ECO:0000256" key="12">
    <source>
        <dbReference type="RuleBase" id="RU363075"/>
    </source>
</evidence>
<comment type="pathway">
    <text evidence="2">Protein modification; protein glycosylation.</text>
</comment>
<proteinExistence type="inferred from homology"/>
<dbReference type="PANTHER" id="PTHR22760">
    <property type="entry name" value="GLYCOSYLTRANSFERASE"/>
    <property type="match status" value="1"/>
</dbReference>
<evidence type="ECO:0000313" key="14">
    <source>
        <dbReference type="EMBL" id="OBA25678.1"/>
    </source>
</evidence>
<evidence type="ECO:0000256" key="10">
    <source>
        <dbReference type="ARBA" id="ARBA00044721"/>
    </source>
</evidence>
<evidence type="ECO:0000256" key="7">
    <source>
        <dbReference type="ARBA" id="ARBA00022824"/>
    </source>
</evidence>
<comment type="subcellular location">
    <subcellularLocation>
        <location evidence="1 12">Endoplasmic reticulum membrane</location>
        <topology evidence="1 12">Multi-pass membrane protein</topology>
    </subcellularLocation>
</comment>
<evidence type="ECO:0000256" key="4">
    <source>
        <dbReference type="ARBA" id="ARBA00022676"/>
    </source>
</evidence>
<accession>A0A1B7TAD5</accession>
<evidence type="ECO:0000256" key="3">
    <source>
        <dbReference type="ARBA" id="ARBA00007063"/>
    </source>
</evidence>
<feature type="transmembrane region" description="Helical" evidence="12">
    <location>
        <begin position="189"/>
        <end position="212"/>
    </location>
</feature>
<feature type="transmembrane region" description="Helical" evidence="12">
    <location>
        <begin position="501"/>
        <end position="522"/>
    </location>
</feature>
<dbReference type="EMBL" id="LXPE01000055">
    <property type="protein sequence ID" value="OBA25678.1"/>
    <property type="molecule type" value="Genomic_DNA"/>
</dbReference>
<gene>
    <name evidence="14" type="ORF">HANVADRAFT_53753</name>
</gene>
<dbReference type="OrthoDB" id="19039at2759"/>
<dbReference type="GO" id="GO:0006487">
    <property type="term" value="P:protein N-linked glycosylation"/>
    <property type="evidence" value="ECO:0007669"/>
    <property type="project" value="TreeGrafter"/>
</dbReference>
<reference evidence="15" key="1">
    <citation type="journal article" date="2016" name="Proc. Natl. Acad. Sci. U.S.A.">
        <title>Comparative genomics of biotechnologically important yeasts.</title>
        <authorList>
            <person name="Riley R."/>
            <person name="Haridas S."/>
            <person name="Wolfe K.H."/>
            <person name="Lopes M.R."/>
            <person name="Hittinger C.T."/>
            <person name="Goeker M."/>
            <person name="Salamov A.A."/>
            <person name="Wisecaver J.H."/>
            <person name="Long T.M."/>
            <person name="Calvey C.H."/>
            <person name="Aerts A.L."/>
            <person name="Barry K.W."/>
            <person name="Choi C."/>
            <person name="Clum A."/>
            <person name="Coughlan A.Y."/>
            <person name="Deshpande S."/>
            <person name="Douglass A.P."/>
            <person name="Hanson S.J."/>
            <person name="Klenk H.-P."/>
            <person name="LaButti K.M."/>
            <person name="Lapidus A."/>
            <person name="Lindquist E.A."/>
            <person name="Lipzen A.M."/>
            <person name="Meier-Kolthoff J.P."/>
            <person name="Ohm R.A."/>
            <person name="Otillar R.P."/>
            <person name="Pangilinan J.L."/>
            <person name="Peng Y."/>
            <person name="Rokas A."/>
            <person name="Rosa C.A."/>
            <person name="Scheuner C."/>
            <person name="Sibirny A.A."/>
            <person name="Slot J.C."/>
            <person name="Stielow J.B."/>
            <person name="Sun H."/>
            <person name="Kurtzman C.P."/>
            <person name="Blackwell M."/>
            <person name="Grigoriev I.V."/>
            <person name="Jeffries T.W."/>
        </authorList>
    </citation>
    <scope>NUCLEOTIDE SEQUENCE [LARGE SCALE GENOMIC DNA]</scope>
    <source>
        <strain evidence="15">NRRL Y-1626</strain>
    </source>
</reference>
<dbReference type="Proteomes" id="UP000092321">
    <property type="component" value="Unassembled WGS sequence"/>
</dbReference>
<evidence type="ECO:0000256" key="13">
    <source>
        <dbReference type="SAM" id="MobiDB-lite"/>
    </source>
</evidence>
<keyword evidence="6 12" id="KW-0812">Transmembrane</keyword>
<dbReference type="GO" id="GO:0052917">
    <property type="term" value="F:dol-P-Man:Man(7)GlcNAc(2)-PP-Dol alpha-1,6-mannosyltransferase activity"/>
    <property type="evidence" value="ECO:0007669"/>
    <property type="project" value="UniProtKB-EC"/>
</dbReference>
<name>A0A1B7TAD5_9ASCO</name>